<dbReference type="GO" id="GO:0016020">
    <property type="term" value="C:membrane"/>
    <property type="evidence" value="ECO:0007669"/>
    <property type="project" value="InterPro"/>
</dbReference>
<dbReference type="EMBL" id="NMOS02000001">
    <property type="protein sequence ID" value="RDH41162.1"/>
    <property type="molecule type" value="Genomic_DNA"/>
</dbReference>
<dbReference type="PANTHER" id="PTHR33219:SF14">
    <property type="entry name" value="PROTEIN COFACTOR ASSEMBLY OF COMPLEX C SUBUNIT B CCB3, CHLOROPLASTIC-RELATED"/>
    <property type="match status" value="1"/>
</dbReference>
<feature type="transmembrane region" description="Helical" evidence="2">
    <location>
        <begin position="12"/>
        <end position="35"/>
    </location>
</feature>
<feature type="transmembrane region" description="Helical" evidence="2">
    <location>
        <begin position="55"/>
        <end position="75"/>
    </location>
</feature>
<dbReference type="Proteomes" id="UP000226429">
    <property type="component" value="Unassembled WGS sequence"/>
</dbReference>
<feature type="transmembrane region" description="Helical" evidence="2">
    <location>
        <begin position="111"/>
        <end position="132"/>
    </location>
</feature>
<proteinExistence type="inferred from homology"/>
<evidence type="ECO:0000313" key="4">
    <source>
        <dbReference type="Proteomes" id="UP000226429"/>
    </source>
</evidence>
<sequence>MLNPFNNAGMFLIQCVFDFYIFILLLRIVLQWVHTDTHNPLFIFVAKLTNPPLRPIYRIIPSLHGIDFAAILLLLGLEMIKIAFLVALQANASPYLMGLVVLAFAELLNQLINIFFYAVLALAVLSWISPLAHGPLVEILVRLSEPLIKPIRGILPTISGFDFSPLILIIGLKLLTILLVQPLAQIGVSLALGHLNN</sequence>
<organism evidence="3 4">
    <name type="scientific">Candidatus Aquirickettsiella gammari</name>
    <dbReference type="NCBI Taxonomy" id="2016198"/>
    <lineage>
        <taxon>Bacteria</taxon>
        <taxon>Pseudomonadati</taxon>
        <taxon>Pseudomonadota</taxon>
        <taxon>Gammaproteobacteria</taxon>
        <taxon>Legionellales</taxon>
        <taxon>Coxiellaceae</taxon>
        <taxon>Candidatus Aquirickettsiella</taxon>
    </lineage>
</organism>
<evidence type="ECO:0000256" key="1">
    <source>
        <dbReference type="ARBA" id="ARBA00010894"/>
    </source>
</evidence>
<accession>A0A370CJZ9</accession>
<feature type="transmembrane region" description="Helical" evidence="2">
    <location>
        <begin position="153"/>
        <end position="180"/>
    </location>
</feature>
<gene>
    <name evidence="3" type="ORF">CFE62_000680</name>
</gene>
<evidence type="ECO:0000256" key="2">
    <source>
        <dbReference type="SAM" id="Phobius"/>
    </source>
</evidence>
<evidence type="ECO:0000313" key="3">
    <source>
        <dbReference type="EMBL" id="RDH41162.1"/>
    </source>
</evidence>
<keyword evidence="2" id="KW-1133">Transmembrane helix</keyword>
<dbReference type="InterPro" id="IPR003425">
    <property type="entry name" value="CCB3/YggT"/>
</dbReference>
<dbReference type="AlphaFoldDB" id="A0A370CJZ9"/>
<reference evidence="3 4" key="1">
    <citation type="journal article" date="2017" name="Int. J. Syst. Evol. Microbiol.">
        <title>Aquarickettsiella crustaci n. gen. n. sp. (Gammaproteobacteria: Legionellales: Coxiellaceae); a bacterial pathogen of the freshwater crustacean: Gammarus fossarum (Malacostraca: Amphipoda).</title>
        <authorList>
            <person name="Bojko J."/>
            <person name="Dunn A.M."/>
            <person name="Stebbing P.D."/>
            <person name="Van Aerle R."/>
            <person name="Bacela-Spychalska K."/>
            <person name="Bean T.P."/>
            <person name="Stentiford G.D."/>
        </authorList>
    </citation>
    <scope>NUCLEOTIDE SEQUENCE [LARGE SCALE GENOMIC DNA]</scope>
    <source>
        <strain evidence="3">RA15029</strain>
    </source>
</reference>
<name>A0A370CJZ9_9COXI</name>
<dbReference type="PANTHER" id="PTHR33219">
    <property type="entry name" value="YLMG HOMOLOG PROTEIN 2, CHLOROPLASTIC"/>
    <property type="match status" value="1"/>
</dbReference>
<feature type="transmembrane region" description="Helical" evidence="2">
    <location>
        <begin position="82"/>
        <end position="105"/>
    </location>
</feature>
<protein>
    <submittedName>
        <fullName evidence="3">YggT family protein</fullName>
    </submittedName>
</protein>
<comment type="caution">
    <text evidence="3">The sequence shown here is derived from an EMBL/GenBank/DDBJ whole genome shotgun (WGS) entry which is preliminary data.</text>
</comment>
<keyword evidence="2" id="KW-0472">Membrane</keyword>
<reference evidence="3 4" key="2">
    <citation type="journal article" date="2018" name="J. Invertebr. Pathol.">
        <title>'Candidatus Aquirickettsiella gammari' (Gammaproteobacteria: Legionellales: Coxiellaceae): A bacterial pathogen of the freshwater crustacean Gammarus fossarum (Malacostraca: Amphipoda).</title>
        <authorList>
            <person name="Bojko J."/>
            <person name="Dunn A.M."/>
            <person name="Stebbing P.D."/>
            <person name="van Aerle R."/>
            <person name="Bacela-Spychalska K."/>
            <person name="Bean T.P."/>
            <person name="Urrutia A."/>
            <person name="Stentiford G.D."/>
        </authorList>
    </citation>
    <scope>NUCLEOTIDE SEQUENCE [LARGE SCALE GENOMIC DNA]</scope>
    <source>
        <strain evidence="3">RA15029</strain>
    </source>
</reference>
<dbReference type="Pfam" id="PF02325">
    <property type="entry name" value="CCB3_YggT"/>
    <property type="match status" value="2"/>
</dbReference>
<keyword evidence="4" id="KW-1185">Reference proteome</keyword>
<keyword evidence="2" id="KW-0812">Transmembrane</keyword>
<comment type="similarity">
    <text evidence="1">Belongs to the YggT family.</text>
</comment>